<organism evidence="2 3">
    <name type="scientific">Cinara cedri</name>
    <dbReference type="NCBI Taxonomy" id="506608"/>
    <lineage>
        <taxon>Eukaryota</taxon>
        <taxon>Metazoa</taxon>
        <taxon>Ecdysozoa</taxon>
        <taxon>Arthropoda</taxon>
        <taxon>Hexapoda</taxon>
        <taxon>Insecta</taxon>
        <taxon>Pterygota</taxon>
        <taxon>Neoptera</taxon>
        <taxon>Paraneoptera</taxon>
        <taxon>Hemiptera</taxon>
        <taxon>Sternorrhyncha</taxon>
        <taxon>Aphidomorpha</taxon>
        <taxon>Aphidoidea</taxon>
        <taxon>Aphididae</taxon>
        <taxon>Lachninae</taxon>
        <taxon>Cinara</taxon>
    </lineage>
</organism>
<dbReference type="OrthoDB" id="6077994at2759"/>
<dbReference type="PROSITE" id="PS50003">
    <property type="entry name" value="PH_DOMAIN"/>
    <property type="match status" value="1"/>
</dbReference>
<name>A0A5E4MPQ5_9HEMI</name>
<feature type="domain" description="PH" evidence="1">
    <location>
        <begin position="1"/>
        <end position="109"/>
    </location>
</feature>
<protein>
    <submittedName>
        <fullName evidence="2">Pleckstrin homology domain,PH domain-like</fullName>
    </submittedName>
</protein>
<gene>
    <name evidence="2" type="ORF">CINCED_3A019078</name>
</gene>
<proteinExistence type="predicted"/>
<dbReference type="InterPro" id="IPR001849">
    <property type="entry name" value="PH_domain"/>
</dbReference>
<sequence>MEMSGMIDIKLPSKGRKFGSWKTWKNQWCEIHKKESSMVINIGHNEGNVTSCLAVPNNAIIYRIKSRTKAYAFGIFYAGEKEQQPCIFLAGKSETESQNWMRSMRDILKPPVHPKTKNEYTVSIIDNEHSKTAGLTGLYGTLLVKADEISITDPHTGKIKVTLHWTQIQCSYLPLPAIPDDLHKVCTIRTNSKFKAGDGDLELYCTEADELHKEMMSCPRPLPRIATTPLPPTPKEVQTYNNNSNWSESPSLTPPRCLLESRRMSRSEGDLKKFVLQQAPLLRSAGSQQHLLIFPQNNLAQKSSSHYLLTNVGLLLATPGYSEPNSMQDLRLIDQHILSRRLQGIIDEDEHPKIDGKIEEDDEYEEISRINVEQTCDDDVGDIDDTPPPLPPRQLKYVTMATLGGNNKLYISGPVPI</sequence>
<dbReference type="EMBL" id="CABPRJ010000951">
    <property type="protein sequence ID" value="VVC31815.1"/>
    <property type="molecule type" value="Genomic_DNA"/>
</dbReference>
<accession>A0A5E4MPQ5</accession>
<reference evidence="2 3" key="1">
    <citation type="submission" date="2019-08" db="EMBL/GenBank/DDBJ databases">
        <authorList>
            <person name="Alioto T."/>
            <person name="Alioto T."/>
            <person name="Gomez Garrido J."/>
        </authorList>
    </citation>
    <scope>NUCLEOTIDE SEQUENCE [LARGE SCALE GENOMIC DNA]</scope>
</reference>
<dbReference type="AlphaFoldDB" id="A0A5E4MPQ5"/>
<keyword evidence="3" id="KW-1185">Reference proteome</keyword>
<evidence type="ECO:0000313" key="3">
    <source>
        <dbReference type="Proteomes" id="UP000325440"/>
    </source>
</evidence>
<dbReference type="Gene3D" id="2.30.29.30">
    <property type="entry name" value="Pleckstrin-homology domain (PH domain)/Phosphotyrosine-binding domain (PTB)"/>
    <property type="match status" value="1"/>
</dbReference>
<dbReference type="InterPro" id="IPR011993">
    <property type="entry name" value="PH-like_dom_sf"/>
</dbReference>
<evidence type="ECO:0000259" key="1">
    <source>
        <dbReference type="PROSITE" id="PS50003"/>
    </source>
</evidence>
<dbReference type="SUPFAM" id="SSF50729">
    <property type="entry name" value="PH domain-like"/>
    <property type="match status" value="1"/>
</dbReference>
<dbReference type="Proteomes" id="UP000325440">
    <property type="component" value="Unassembled WGS sequence"/>
</dbReference>
<evidence type="ECO:0000313" key="2">
    <source>
        <dbReference type="EMBL" id="VVC31815.1"/>
    </source>
</evidence>